<dbReference type="InterPro" id="IPR000524">
    <property type="entry name" value="Tscrpt_reg_HTH_GntR"/>
</dbReference>
<dbReference type="PANTHER" id="PTHR46577:SF1">
    <property type="entry name" value="HTH-TYPE TRANSCRIPTIONAL REGULATORY PROTEIN GABR"/>
    <property type="match status" value="1"/>
</dbReference>
<gene>
    <name evidence="7" type="ORF">ACFSCT_06225</name>
</gene>
<accession>A0ABW4R5H8</accession>
<dbReference type="Proteomes" id="UP001597213">
    <property type="component" value="Unassembled WGS sequence"/>
</dbReference>
<dbReference type="SUPFAM" id="SSF53383">
    <property type="entry name" value="PLP-dependent transferases"/>
    <property type="match status" value="1"/>
</dbReference>
<keyword evidence="4" id="KW-0238">DNA-binding</keyword>
<keyword evidence="3" id="KW-0805">Transcription regulation</keyword>
<evidence type="ECO:0000313" key="8">
    <source>
        <dbReference type="Proteomes" id="UP001597213"/>
    </source>
</evidence>
<dbReference type="GO" id="GO:0008483">
    <property type="term" value="F:transaminase activity"/>
    <property type="evidence" value="ECO:0007669"/>
    <property type="project" value="UniProtKB-KW"/>
</dbReference>
<comment type="caution">
    <text evidence="7">The sequence shown here is derived from an EMBL/GenBank/DDBJ whole genome shotgun (WGS) entry which is preliminary data.</text>
</comment>
<evidence type="ECO:0000256" key="2">
    <source>
        <dbReference type="ARBA" id="ARBA00022898"/>
    </source>
</evidence>
<name>A0ABW4R5H8_9RHOB</name>
<evidence type="ECO:0000256" key="1">
    <source>
        <dbReference type="ARBA" id="ARBA00005384"/>
    </source>
</evidence>
<evidence type="ECO:0000259" key="6">
    <source>
        <dbReference type="PROSITE" id="PS50949"/>
    </source>
</evidence>
<dbReference type="InterPro" id="IPR036388">
    <property type="entry name" value="WH-like_DNA-bd_sf"/>
</dbReference>
<dbReference type="InterPro" id="IPR015421">
    <property type="entry name" value="PyrdxlP-dep_Trfase_major"/>
</dbReference>
<evidence type="ECO:0000256" key="4">
    <source>
        <dbReference type="ARBA" id="ARBA00023125"/>
    </source>
</evidence>
<organism evidence="7 8">
    <name type="scientific">Paracoccus pacificus</name>
    <dbReference type="NCBI Taxonomy" id="1463598"/>
    <lineage>
        <taxon>Bacteria</taxon>
        <taxon>Pseudomonadati</taxon>
        <taxon>Pseudomonadota</taxon>
        <taxon>Alphaproteobacteria</taxon>
        <taxon>Rhodobacterales</taxon>
        <taxon>Paracoccaceae</taxon>
        <taxon>Paracoccus</taxon>
    </lineage>
</organism>
<dbReference type="EMBL" id="JBHUEN010000016">
    <property type="protein sequence ID" value="MFD1881312.1"/>
    <property type="molecule type" value="Genomic_DNA"/>
</dbReference>
<dbReference type="Gene3D" id="3.40.640.10">
    <property type="entry name" value="Type I PLP-dependent aspartate aminotransferase-like (Major domain)"/>
    <property type="match status" value="1"/>
</dbReference>
<keyword evidence="8" id="KW-1185">Reference proteome</keyword>
<dbReference type="CDD" id="cd07377">
    <property type="entry name" value="WHTH_GntR"/>
    <property type="match status" value="1"/>
</dbReference>
<reference evidence="8" key="1">
    <citation type="journal article" date="2019" name="Int. J. Syst. Evol. Microbiol.">
        <title>The Global Catalogue of Microorganisms (GCM) 10K type strain sequencing project: providing services to taxonomists for standard genome sequencing and annotation.</title>
        <authorList>
            <consortium name="The Broad Institute Genomics Platform"/>
            <consortium name="The Broad Institute Genome Sequencing Center for Infectious Disease"/>
            <person name="Wu L."/>
            <person name="Ma J."/>
        </authorList>
    </citation>
    <scope>NUCLEOTIDE SEQUENCE [LARGE SCALE GENOMIC DNA]</scope>
    <source>
        <strain evidence="8">CCUG 56029</strain>
    </source>
</reference>
<keyword evidence="7" id="KW-0808">Transferase</keyword>
<dbReference type="CDD" id="cd00609">
    <property type="entry name" value="AAT_like"/>
    <property type="match status" value="1"/>
</dbReference>
<dbReference type="PROSITE" id="PS50949">
    <property type="entry name" value="HTH_GNTR"/>
    <property type="match status" value="1"/>
</dbReference>
<dbReference type="PRINTS" id="PR00035">
    <property type="entry name" value="HTHGNTR"/>
</dbReference>
<dbReference type="InterPro" id="IPR036390">
    <property type="entry name" value="WH_DNA-bd_sf"/>
</dbReference>
<proteinExistence type="inferred from homology"/>
<dbReference type="PANTHER" id="PTHR46577">
    <property type="entry name" value="HTH-TYPE TRANSCRIPTIONAL REGULATORY PROTEIN GABR"/>
    <property type="match status" value="1"/>
</dbReference>
<keyword evidence="7" id="KW-0032">Aminotransferase</keyword>
<dbReference type="Gene3D" id="1.10.10.10">
    <property type="entry name" value="Winged helix-like DNA-binding domain superfamily/Winged helix DNA-binding domain"/>
    <property type="match status" value="1"/>
</dbReference>
<dbReference type="RefSeq" id="WP_379141058.1">
    <property type="nucleotide sequence ID" value="NZ_JBHUEN010000016.1"/>
</dbReference>
<sequence>MARRQSGAILSGISLDRQSASTLARQLEDQLRAVILSGALPEGSKLPSSRTLAAELGVSRPTVTEALDRLAAEGFLETRAGAGTFVTSALPRHLPQGAPRQAASTPVGAAANVSGFGGRLGTLDADIDVHDSRPFLPNSPAYDHFPFAVWQQCVNRQTQMSYRGQMGYSEPQGHLPLRQSIADYLALHRGDVCTPEQIVITPGAHAAFMLAAQVLTEPEDAILFEDPGPFIARNLFRSLGRRLLDVPVDAEGMDFDAALLAHPDPRMAFVMPSRNHPLGRTLSPARRQKLLDWAEATGGWIIEDDYDSEFRYQGRPLPSMHSIDRAGRVIYVGTFSKALFPALRIGYLVLPPDLVGLFRNAVALMFRCAPLPAQMALAEFIAEGHFATHLRHMRQLYAERRDQFMAAAEQAGAGLFQADRPDSGMNAVVWLPQGLGDRVIAERAAAAGVHGYALSDYCVARPERPGLLLGFAGVAERQFAPGMAALARVVAEAAR</sequence>
<dbReference type="SUPFAM" id="SSF46785">
    <property type="entry name" value="Winged helix' DNA-binding domain"/>
    <property type="match status" value="1"/>
</dbReference>
<dbReference type="Pfam" id="PF00392">
    <property type="entry name" value="GntR"/>
    <property type="match status" value="1"/>
</dbReference>
<dbReference type="InterPro" id="IPR051446">
    <property type="entry name" value="HTH_trans_reg/aminotransferase"/>
</dbReference>
<dbReference type="InterPro" id="IPR015424">
    <property type="entry name" value="PyrdxlP-dep_Trfase"/>
</dbReference>
<evidence type="ECO:0000256" key="5">
    <source>
        <dbReference type="ARBA" id="ARBA00023163"/>
    </source>
</evidence>
<keyword evidence="5" id="KW-0804">Transcription</keyword>
<keyword evidence="2" id="KW-0663">Pyridoxal phosphate</keyword>
<comment type="similarity">
    <text evidence="1">In the C-terminal section; belongs to the class-I pyridoxal-phosphate-dependent aminotransferase family.</text>
</comment>
<dbReference type="SMART" id="SM00345">
    <property type="entry name" value="HTH_GNTR"/>
    <property type="match status" value="1"/>
</dbReference>
<dbReference type="Pfam" id="PF00155">
    <property type="entry name" value="Aminotran_1_2"/>
    <property type="match status" value="1"/>
</dbReference>
<evidence type="ECO:0000256" key="3">
    <source>
        <dbReference type="ARBA" id="ARBA00023015"/>
    </source>
</evidence>
<protein>
    <submittedName>
        <fullName evidence="7">PLP-dependent aminotransferase family protein</fullName>
    </submittedName>
</protein>
<evidence type="ECO:0000313" key="7">
    <source>
        <dbReference type="EMBL" id="MFD1881312.1"/>
    </source>
</evidence>
<feature type="domain" description="HTH gntR-type" evidence="6">
    <location>
        <begin position="21"/>
        <end position="89"/>
    </location>
</feature>
<dbReference type="InterPro" id="IPR004839">
    <property type="entry name" value="Aminotransferase_I/II_large"/>
</dbReference>